<protein>
    <submittedName>
        <fullName evidence="1">Uncharacterized protein</fullName>
    </submittedName>
</protein>
<proteinExistence type="predicted"/>
<name>A0A0K2T884_LEPSM</name>
<dbReference type="EMBL" id="HACA01004857">
    <property type="protein sequence ID" value="CDW22218.1"/>
    <property type="molecule type" value="Transcribed_RNA"/>
</dbReference>
<sequence>MATISFQYTALKALTYADDVVLGYCVPGPVDKGLKVLNIRMAYLTSLILDVPPYRVIKSFEIWAR</sequence>
<dbReference type="AlphaFoldDB" id="A0A0K2T884"/>
<reference evidence="1" key="1">
    <citation type="submission" date="2014-05" db="EMBL/GenBank/DDBJ databases">
        <authorList>
            <person name="Chronopoulou M."/>
        </authorList>
    </citation>
    <scope>NUCLEOTIDE SEQUENCE</scope>
    <source>
        <tissue evidence="1">Whole organism</tissue>
    </source>
</reference>
<evidence type="ECO:0000313" key="1">
    <source>
        <dbReference type="EMBL" id="CDW22218.1"/>
    </source>
</evidence>
<organism evidence="1">
    <name type="scientific">Lepeophtheirus salmonis</name>
    <name type="common">Salmon louse</name>
    <name type="synonym">Caligus salmonis</name>
    <dbReference type="NCBI Taxonomy" id="72036"/>
    <lineage>
        <taxon>Eukaryota</taxon>
        <taxon>Metazoa</taxon>
        <taxon>Ecdysozoa</taxon>
        <taxon>Arthropoda</taxon>
        <taxon>Crustacea</taxon>
        <taxon>Multicrustacea</taxon>
        <taxon>Hexanauplia</taxon>
        <taxon>Copepoda</taxon>
        <taxon>Siphonostomatoida</taxon>
        <taxon>Caligidae</taxon>
        <taxon>Lepeophtheirus</taxon>
    </lineage>
</organism>
<accession>A0A0K2T884</accession>